<keyword evidence="7 13" id="KW-0472">Membrane</keyword>
<dbReference type="Pfam" id="PF07679">
    <property type="entry name" value="I-set"/>
    <property type="match status" value="1"/>
</dbReference>
<dbReference type="FunFam" id="2.60.40.10:FF:000004">
    <property type="entry name" value="DCC isoform 1"/>
    <property type="match status" value="1"/>
</dbReference>
<dbReference type="FunFam" id="2.60.40.10:FF:000209">
    <property type="entry name" value="Sidekick cell adhesion molecule 2"/>
    <property type="match status" value="1"/>
</dbReference>
<dbReference type="Gene3D" id="2.60.40.10">
    <property type="entry name" value="Immunoglobulins"/>
    <property type="match status" value="18"/>
</dbReference>
<dbReference type="FunFam" id="2.60.40.10:FF:000028">
    <property type="entry name" value="Neuronal cell adhesion molecule"/>
    <property type="match status" value="1"/>
</dbReference>
<feature type="domain" description="Fibronectin type-III" evidence="16">
    <location>
        <begin position="1623"/>
        <end position="1720"/>
    </location>
</feature>
<keyword evidence="5" id="KW-0130">Cell adhesion</keyword>
<keyword evidence="8" id="KW-1015">Disulfide bond</keyword>
<comment type="similarity">
    <text evidence="11">Belongs to the sidekick family.</text>
</comment>
<keyword evidence="4" id="KW-0677">Repeat</keyword>
<dbReference type="InterPro" id="IPR013783">
    <property type="entry name" value="Ig-like_fold"/>
</dbReference>
<feature type="region of interest" description="Disordered" evidence="12">
    <location>
        <begin position="2098"/>
        <end position="2193"/>
    </location>
</feature>
<comment type="subcellular location">
    <subcellularLocation>
        <location evidence="1">Membrane</location>
        <topology evidence="1">Single-pass type I membrane protein</topology>
    </subcellularLocation>
</comment>
<organism evidence="17">
    <name type="scientific">Ascaris suum</name>
    <name type="common">Pig roundworm</name>
    <name type="synonym">Ascaris lumbricoides</name>
    <dbReference type="NCBI Taxonomy" id="6253"/>
    <lineage>
        <taxon>Eukaryota</taxon>
        <taxon>Metazoa</taxon>
        <taxon>Ecdysozoa</taxon>
        <taxon>Nematoda</taxon>
        <taxon>Chromadorea</taxon>
        <taxon>Rhabditida</taxon>
        <taxon>Spirurina</taxon>
        <taxon>Ascaridomorpha</taxon>
        <taxon>Ascaridoidea</taxon>
        <taxon>Ascarididae</taxon>
        <taxon>Ascaris</taxon>
    </lineage>
</organism>
<dbReference type="PROSITE" id="PS50835">
    <property type="entry name" value="IG_LIKE"/>
    <property type="match status" value="5"/>
</dbReference>
<dbReference type="PRINTS" id="PR00014">
    <property type="entry name" value="FNTYPEIII"/>
</dbReference>
<feature type="transmembrane region" description="Helical" evidence="13">
    <location>
        <begin position="1956"/>
        <end position="1979"/>
    </location>
</feature>
<evidence type="ECO:0000256" key="4">
    <source>
        <dbReference type="ARBA" id="ARBA00022737"/>
    </source>
</evidence>
<feature type="domain" description="Fibronectin type-III" evidence="16">
    <location>
        <begin position="808"/>
        <end position="907"/>
    </location>
</feature>
<dbReference type="InterPro" id="IPR036116">
    <property type="entry name" value="FN3_sf"/>
</dbReference>
<feature type="domain" description="Ig-like" evidence="15">
    <location>
        <begin position="512"/>
        <end position="587"/>
    </location>
</feature>
<dbReference type="InterPro" id="IPR003598">
    <property type="entry name" value="Ig_sub2"/>
</dbReference>
<keyword evidence="9" id="KW-0325">Glycoprotein</keyword>
<dbReference type="SUPFAM" id="SSF49265">
    <property type="entry name" value="Fibronectin type III"/>
    <property type="match status" value="7"/>
</dbReference>
<dbReference type="Pfam" id="PF13895">
    <property type="entry name" value="Ig_2"/>
    <property type="match status" value="1"/>
</dbReference>
<keyword evidence="6 13" id="KW-1133">Transmembrane helix</keyword>
<dbReference type="SUPFAM" id="SSF48726">
    <property type="entry name" value="Immunoglobulin"/>
    <property type="match status" value="5"/>
</dbReference>
<dbReference type="InterPro" id="IPR007110">
    <property type="entry name" value="Ig-like_dom"/>
</dbReference>
<evidence type="ECO:0000256" key="2">
    <source>
        <dbReference type="ARBA" id="ARBA00022692"/>
    </source>
</evidence>
<feature type="domain" description="Fibronectin type-III" evidence="16">
    <location>
        <begin position="1412"/>
        <end position="1513"/>
    </location>
</feature>
<feature type="compositionally biased region" description="Polar residues" evidence="12">
    <location>
        <begin position="2149"/>
        <end position="2167"/>
    </location>
</feature>
<feature type="domain" description="Fibronectin type-III" evidence="16">
    <location>
        <begin position="1313"/>
        <end position="1406"/>
    </location>
</feature>
<dbReference type="FunFam" id="2.60.40.10:FF:000158">
    <property type="entry name" value="Sidekick cell adhesion molecule 2"/>
    <property type="match status" value="1"/>
</dbReference>
<feature type="domain" description="Fibronectin type-III" evidence="16">
    <location>
        <begin position="1009"/>
        <end position="1104"/>
    </location>
</feature>
<evidence type="ECO:0000256" key="9">
    <source>
        <dbReference type="ARBA" id="ARBA00023180"/>
    </source>
</evidence>
<feature type="compositionally biased region" description="Acidic residues" evidence="12">
    <location>
        <begin position="2098"/>
        <end position="2114"/>
    </location>
</feature>
<dbReference type="Pfam" id="PF00041">
    <property type="entry name" value="fn3"/>
    <property type="match status" value="12"/>
</dbReference>
<reference evidence="17" key="1">
    <citation type="journal article" date="2011" name="Genome Res.">
        <title>Deep small RNA sequencing from the nematode Ascaris reveals conservation, functional diversification, and novel developmental profiles.</title>
        <authorList>
            <person name="Wang J."/>
            <person name="Czech B."/>
            <person name="Crunk A."/>
            <person name="Wallace A."/>
            <person name="Mitreva M."/>
            <person name="Hannon G.J."/>
            <person name="Davis R.E."/>
        </authorList>
    </citation>
    <scope>NUCLEOTIDE SEQUENCE</scope>
</reference>
<evidence type="ECO:0000256" key="13">
    <source>
        <dbReference type="SAM" id="Phobius"/>
    </source>
</evidence>
<evidence type="ECO:0000256" key="6">
    <source>
        <dbReference type="ARBA" id="ARBA00022989"/>
    </source>
</evidence>
<feature type="compositionally biased region" description="Basic and acidic residues" evidence="12">
    <location>
        <begin position="2115"/>
        <end position="2132"/>
    </location>
</feature>
<evidence type="ECO:0000256" key="10">
    <source>
        <dbReference type="ARBA" id="ARBA00023319"/>
    </source>
</evidence>
<evidence type="ECO:0000256" key="3">
    <source>
        <dbReference type="ARBA" id="ARBA00022729"/>
    </source>
</evidence>
<feature type="domain" description="Fibronectin type-III" evidence="16">
    <location>
        <begin position="1109"/>
        <end position="1204"/>
    </location>
</feature>
<feature type="signal peptide" evidence="14">
    <location>
        <begin position="1"/>
        <end position="15"/>
    </location>
</feature>
<evidence type="ECO:0000256" key="5">
    <source>
        <dbReference type="ARBA" id="ARBA00022889"/>
    </source>
</evidence>
<dbReference type="EMBL" id="JI163787">
    <property type="protein sequence ID" value="ADY39770.1"/>
    <property type="molecule type" value="mRNA"/>
</dbReference>
<dbReference type="SMART" id="SM00060">
    <property type="entry name" value="FN3"/>
    <property type="match status" value="13"/>
</dbReference>
<feature type="domain" description="Ig-like" evidence="15">
    <location>
        <begin position="404"/>
        <end position="493"/>
    </location>
</feature>
<evidence type="ECO:0000256" key="11">
    <source>
        <dbReference type="ARBA" id="ARBA00061621"/>
    </source>
</evidence>
<dbReference type="SMART" id="SM00409">
    <property type="entry name" value="IG"/>
    <property type="match status" value="5"/>
</dbReference>
<evidence type="ECO:0000256" key="7">
    <source>
        <dbReference type="ARBA" id="ARBA00023136"/>
    </source>
</evidence>
<dbReference type="InterPro" id="IPR050964">
    <property type="entry name" value="Striated_Muscle_Regulatory"/>
</dbReference>
<dbReference type="SMART" id="SM00408">
    <property type="entry name" value="IGc2"/>
    <property type="match status" value="4"/>
</dbReference>
<keyword evidence="10" id="KW-0393">Immunoglobulin domain</keyword>
<dbReference type="InterPro" id="IPR003961">
    <property type="entry name" value="FN3_dom"/>
</dbReference>
<evidence type="ECO:0000259" key="15">
    <source>
        <dbReference type="PROSITE" id="PS50835"/>
    </source>
</evidence>
<feature type="domain" description="Ig-like" evidence="15">
    <location>
        <begin position="28"/>
        <end position="107"/>
    </location>
</feature>
<dbReference type="PANTHER" id="PTHR13817:SF166">
    <property type="entry name" value="NEURONAL IGCAM-RELATED"/>
    <property type="match status" value="1"/>
</dbReference>
<proteinExistence type="evidence at transcript level"/>
<dbReference type="InterPro" id="IPR013098">
    <property type="entry name" value="Ig_I-set"/>
</dbReference>
<feature type="domain" description="Fibronectin type-III" evidence="16">
    <location>
        <begin position="1518"/>
        <end position="1618"/>
    </location>
</feature>
<keyword evidence="3 14" id="KW-0732">Signal</keyword>
<evidence type="ECO:0000256" key="14">
    <source>
        <dbReference type="SAM" id="SignalP"/>
    </source>
</evidence>
<evidence type="ECO:0000259" key="16">
    <source>
        <dbReference type="PROSITE" id="PS50853"/>
    </source>
</evidence>
<evidence type="ECO:0000313" key="17">
    <source>
        <dbReference type="EMBL" id="ADY39770.1"/>
    </source>
</evidence>
<dbReference type="GO" id="GO:0007155">
    <property type="term" value="P:cell adhesion"/>
    <property type="evidence" value="ECO:0007669"/>
    <property type="project" value="UniProtKB-KW"/>
</dbReference>
<evidence type="ECO:0000256" key="8">
    <source>
        <dbReference type="ARBA" id="ARBA00023157"/>
    </source>
</evidence>
<dbReference type="PANTHER" id="PTHR13817">
    <property type="entry name" value="TITIN"/>
    <property type="match status" value="1"/>
</dbReference>
<feature type="domain" description="Fibronectin type-III" evidence="16">
    <location>
        <begin position="1209"/>
        <end position="1309"/>
    </location>
</feature>
<protein>
    <submittedName>
        <fullName evidence="17">Protein sidekick</fullName>
    </submittedName>
</protein>
<dbReference type="PROSITE" id="PS50853">
    <property type="entry name" value="FN3"/>
    <property type="match status" value="12"/>
</dbReference>
<dbReference type="CDD" id="cd00063">
    <property type="entry name" value="FN3"/>
    <property type="match status" value="12"/>
</dbReference>
<dbReference type="Pfam" id="PF13927">
    <property type="entry name" value="Ig_3"/>
    <property type="match status" value="1"/>
</dbReference>
<feature type="chain" id="PRO_5013062209" evidence="14">
    <location>
        <begin position="16"/>
        <end position="2193"/>
    </location>
</feature>
<feature type="domain" description="Fibronectin type-III" evidence="16">
    <location>
        <begin position="598"/>
        <end position="701"/>
    </location>
</feature>
<feature type="domain" description="Ig-like" evidence="15">
    <location>
        <begin position="314"/>
        <end position="389"/>
    </location>
</feature>
<dbReference type="InterPro" id="IPR003599">
    <property type="entry name" value="Ig_sub"/>
</dbReference>
<feature type="domain" description="Fibronectin type-III" evidence="16">
    <location>
        <begin position="1723"/>
        <end position="1818"/>
    </location>
</feature>
<keyword evidence="2 13" id="KW-0812">Transmembrane</keyword>
<name>F1KPG6_ASCSU</name>
<sequence>MSICWLCVFVWPLLGEWVHCLNALTDKPPVLSAWDHEELFLAEGSPLSLGCPAALGSDLSFRWFKDGKPLNEDGDVLRIARLMPTDSALYRCSAANSFGTVISSPLSVHVLYIYGFESIGEEKAVRVAVGSSFVLQPPPLNASAHLSLSWTWYFENNEIFINDTHYVTSSGDLIVIDSNARFGAYRCRVSLNGRSFVSPVQYVLPEESDSEPSSFGIVYSPLDVVYRVGDSKAITFDCVPSRRDRGVSIEWKLDGVSVHNDGNVEITHEGRHLAILSPQMITDGDSVEVTCTAKDESAQEADSVDALLHVIRRPVIDRSRFPREISKRLGESLTVHCTANGIPQPLLRWYFDGKPLGGNLSKLTIASLDNENFGVYQCEAHNEAGADIAAIWVTKIYERAVDDPQSFAATITEKPKNTSVNSGDEAMLWCGAEGNPLPSIAWRHNGSQLFTSGKYAIDGRSLRIFSVNPSDSGEYSCIASNENGNDRASAFLSVIGSDLIEYGPSNQSILIGSNIMMPCKVADKYRSSDGVFASWKWNGIAIPLTGDAVRRFVINADGSLSIKQVGPDNIGLYTCTIRVGTNEQSISAWLRIIEKPSMPQSVYVELLNETIPARVRVSWREGFDGNSPLIKHIVQMRTIGPTGLWSDWESVVDNVPSELCCSTLVDNLKPSSTVEFRVVAVNRHGAGKPSLSSNNVTMPQQPPAAAPRNVAASARSWSSIMVQWQPPPSEQWNGDILGYIIRYRLANYASLPWLEKNVSNGHARNAPLEHLITWREYEIQVAAYNDRGMGVFSKPLYVTTLEGVPTQAPLDVKVNIINSTAIAVSFAPPDQQMIPGVNQGYKVELWKGEVTATNLYRQVRVLPDEQNITVVVGDLEKFGHYNVTVLCFTSPGDGPRSAPVEAVTFEDLPGAVESVNFDTVLSNSAIVMWNPPSEPNGRIIKYIIRFWEDSHPANKKTLEVTSDTQSVTISELKASTRYTVDVQAWTKVGAGLRTEGRFESGVPPELPGRPSSLVVSDIGARNAVLQFVPGFDGHTLIRKWIVEAKVASSSIFVVIFNISAPKARSFTVEGLRPYTKYQLRLIAENVRGRGAPSEPSREFETKQAEPEIAPEKLFAEPRSSTSISISWAPLHPTQWNGEPRGYVILFRSNSKEQWSEMRTSNIKESDFIVSDLQPFTNYEISLMAENSLGRSELSQKVSAMTYEDVPSGAPSNIQATVDAHRRALVSWDPIEERLANGVILGYKVRVVPEEERMRAQFTRTADTGDASVLKTTFSQLPAFTAYRVFVAAYTVVGRGPENTAPPLLQTGEDTPGEPSGVAFSYVSESEVRLKWMPPLNPNGRVLNYEVTYWKPGMKQDALKILLPFNVFGFSATGLQPESRYLFGVSAENSIGWGPQAVAAVVTTLQRAPPPLPPAPRRNGARAQSPNEISLTWTHPTLPPGEENISPVRFINVEYQAADSEWIPLANIVPGTVDEVTIAGLRPNTAYRARIRLVCDFAQSGWSMESAWIRTLEAPPSSPPHSVQASPFESSALLLQWASPNRSEWNSDTVGYRILYRPYPSNETPSTEELTSTKNDLPKMQHIVRKLLSFRHYIVQMQTFNEQGSSEPSAPVFVYVGYSIPKRKVNSLVAEPLSSTSIAVRWDPWVELPDDVISGFKIRYTPVLPVLASEESLEETIVGENNSVNIVELRKYTEYQVSVSAYNRAGEGEASAVRVKTMEDRPGTVGRLTFSDILLDSVNVSWTPPDEPNGIIQAYIVNYKTYNLREEFKKEIQEKTTSTYLVVNNLDENVTYFFSVRAETLAGYGDEVIGNVTVGPNPGCPEAPSKPYLIPGQMSVTLEWEDGQAGASSINGHIIQAKRIARAKDLPHTNDIVSKRSRRGMGSQERVNHVLGDWVTVARAHEKKPNHEVAYRELEPSSLYVFRVFATNSIGVGFASAESEQLHVPAVLPEEPFFTKWWFIVMVAMLTFVVIVVVVALLCVTGSRYKYEKRNSVDSLQLADGGIVSYELRASKRRNLHHSRHDLPMRPNTNTSWISDAREPPAYGSIVDVNTADRAATNIYGTLATDVIPQNGARGSSNLLGMGIGRQISSSSFLNQDSAFDDFSADGESADDESDRAERETSIAQHYEHEDAYRSTWRRARAEAMAEAAPQSSVPPNNNGSRPASSDSNRSELAMITTARSTNPSVMGGFSSFV</sequence>
<feature type="domain" description="Fibronectin type-III" evidence="16">
    <location>
        <begin position="706"/>
        <end position="803"/>
    </location>
</feature>
<dbReference type="GO" id="GO:0016020">
    <property type="term" value="C:membrane"/>
    <property type="evidence" value="ECO:0007669"/>
    <property type="project" value="UniProtKB-SubCell"/>
</dbReference>
<feature type="domain" description="Fibronectin type-III" evidence="16">
    <location>
        <begin position="911"/>
        <end position="1005"/>
    </location>
</feature>
<evidence type="ECO:0000256" key="1">
    <source>
        <dbReference type="ARBA" id="ARBA00004479"/>
    </source>
</evidence>
<dbReference type="InterPro" id="IPR036179">
    <property type="entry name" value="Ig-like_dom_sf"/>
</dbReference>
<accession>F1KPG6</accession>
<feature type="domain" description="Ig-like" evidence="15">
    <location>
        <begin position="212"/>
        <end position="305"/>
    </location>
</feature>
<evidence type="ECO:0000256" key="12">
    <source>
        <dbReference type="SAM" id="MobiDB-lite"/>
    </source>
</evidence>